<feature type="transmembrane region" description="Helical" evidence="2">
    <location>
        <begin position="20"/>
        <end position="38"/>
    </location>
</feature>
<keyword evidence="2" id="KW-0812">Transmembrane</keyword>
<feature type="transmembrane region" description="Helical" evidence="2">
    <location>
        <begin position="58"/>
        <end position="78"/>
    </location>
</feature>
<dbReference type="InterPro" id="IPR013715">
    <property type="entry name" value="DUF1746"/>
</dbReference>
<name>A0A9P6CQF9_9AGAR</name>
<reference evidence="4" key="1">
    <citation type="submission" date="2020-11" db="EMBL/GenBank/DDBJ databases">
        <authorList>
            <consortium name="DOE Joint Genome Institute"/>
            <person name="Ahrendt S."/>
            <person name="Riley R."/>
            <person name="Andreopoulos W."/>
            <person name="Labutti K."/>
            <person name="Pangilinan J."/>
            <person name="Ruiz-Duenas F.J."/>
            <person name="Barrasa J.M."/>
            <person name="Sanchez-Garcia M."/>
            <person name="Camarero S."/>
            <person name="Miyauchi S."/>
            <person name="Serrano A."/>
            <person name="Linde D."/>
            <person name="Babiker R."/>
            <person name="Drula E."/>
            <person name="Ayuso-Fernandez I."/>
            <person name="Pacheco R."/>
            <person name="Padilla G."/>
            <person name="Ferreira P."/>
            <person name="Barriuso J."/>
            <person name="Kellner H."/>
            <person name="Castanera R."/>
            <person name="Alfaro M."/>
            <person name="Ramirez L."/>
            <person name="Pisabarro A.G."/>
            <person name="Kuo A."/>
            <person name="Tritt A."/>
            <person name="Lipzen A."/>
            <person name="He G."/>
            <person name="Yan M."/>
            <person name="Ng V."/>
            <person name="Cullen D."/>
            <person name="Martin F."/>
            <person name="Rosso M.-N."/>
            <person name="Henrissat B."/>
            <person name="Hibbett D."/>
            <person name="Martinez A.T."/>
            <person name="Grigoriev I.V."/>
        </authorList>
    </citation>
    <scope>NUCLEOTIDE SEQUENCE</scope>
    <source>
        <strain evidence="4">CIRM-BRFM 674</strain>
    </source>
</reference>
<evidence type="ECO:0000256" key="1">
    <source>
        <dbReference type="SAM" id="MobiDB-lite"/>
    </source>
</evidence>
<dbReference type="InterPro" id="IPR038967">
    <property type="entry name" value="Dsc4-like"/>
</dbReference>
<feature type="region of interest" description="Disordered" evidence="1">
    <location>
        <begin position="232"/>
        <end position="254"/>
    </location>
</feature>
<dbReference type="GO" id="GO:0032933">
    <property type="term" value="P:SREBP signaling pathway"/>
    <property type="evidence" value="ECO:0007669"/>
    <property type="project" value="InterPro"/>
</dbReference>
<dbReference type="AlphaFoldDB" id="A0A9P6CQF9"/>
<dbReference type="Proteomes" id="UP000807469">
    <property type="component" value="Unassembled WGS sequence"/>
</dbReference>
<keyword evidence="2" id="KW-1133">Transmembrane helix</keyword>
<dbReference type="GO" id="GO:0005783">
    <property type="term" value="C:endoplasmic reticulum"/>
    <property type="evidence" value="ECO:0007669"/>
    <property type="project" value="TreeGrafter"/>
</dbReference>
<keyword evidence="5" id="KW-1185">Reference proteome</keyword>
<accession>A0A9P6CQF9</accession>
<dbReference type="PANTHER" id="PTHR39405">
    <property type="entry name" value="DSC E3 UBIQUITIN LIGASE COMPLEX SUBUNIT 4"/>
    <property type="match status" value="1"/>
</dbReference>
<dbReference type="EMBL" id="MU155319">
    <property type="protein sequence ID" value="KAF9475776.1"/>
    <property type="molecule type" value="Genomic_DNA"/>
</dbReference>
<dbReference type="Pfam" id="PF08508">
    <property type="entry name" value="DUF1746"/>
    <property type="match status" value="1"/>
</dbReference>
<evidence type="ECO:0000313" key="4">
    <source>
        <dbReference type="EMBL" id="KAF9475776.1"/>
    </source>
</evidence>
<evidence type="ECO:0000256" key="2">
    <source>
        <dbReference type="SAM" id="Phobius"/>
    </source>
</evidence>
<comment type="caution">
    <text evidence="4">The sequence shown here is derived from an EMBL/GenBank/DDBJ whole genome shotgun (WGS) entry which is preliminary data.</text>
</comment>
<evidence type="ECO:0000259" key="3">
    <source>
        <dbReference type="Pfam" id="PF08508"/>
    </source>
</evidence>
<protein>
    <recommendedName>
        <fullName evidence="3">DUF1746 domain-containing protein</fullName>
    </recommendedName>
</protein>
<sequence length="254" mass="29189">MHKRFHGQRQHIIHSLDSLLYQLHTLSFFLSPSIWIYTCRMLSQFQYSKPRELDPTRSLRFFYAMVLLFNLPCLWYHYFKEAGEGRIIVLDFIGMSYSPSETQLCFLDIIIITLQLLLTTIAYETSVYYDNDESESLDLLLPGLETSLSIPLFQSPIERTTDSSQPKTNSMFNVHDIPLVVDLHLDSIMTHFRQPPSLRRANSERVLSVPTTTQWFPGMLIRTTRRLREAAGVNGRPPMGSGGRIPGALDNGTD</sequence>
<dbReference type="OrthoDB" id="5428737at2759"/>
<proteinExistence type="predicted"/>
<feature type="domain" description="DUF1746" evidence="3">
    <location>
        <begin position="15"/>
        <end position="117"/>
    </location>
</feature>
<gene>
    <name evidence="4" type="ORF">BDN70DRAFT_864359</name>
</gene>
<dbReference type="PANTHER" id="PTHR39405:SF1">
    <property type="entry name" value="DSC E3 UBIQUITIN LIGASE COMPLEX SUBUNIT 4"/>
    <property type="match status" value="1"/>
</dbReference>
<organism evidence="4 5">
    <name type="scientific">Pholiota conissans</name>
    <dbReference type="NCBI Taxonomy" id="109636"/>
    <lineage>
        <taxon>Eukaryota</taxon>
        <taxon>Fungi</taxon>
        <taxon>Dikarya</taxon>
        <taxon>Basidiomycota</taxon>
        <taxon>Agaricomycotina</taxon>
        <taxon>Agaricomycetes</taxon>
        <taxon>Agaricomycetidae</taxon>
        <taxon>Agaricales</taxon>
        <taxon>Agaricineae</taxon>
        <taxon>Strophariaceae</taxon>
        <taxon>Pholiota</taxon>
    </lineage>
</organism>
<evidence type="ECO:0000313" key="5">
    <source>
        <dbReference type="Proteomes" id="UP000807469"/>
    </source>
</evidence>
<dbReference type="GO" id="GO:0044695">
    <property type="term" value="C:Dsc E3 ubiquitin ligase complex"/>
    <property type="evidence" value="ECO:0007669"/>
    <property type="project" value="InterPro"/>
</dbReference>
<keyword evidence="2" id="KW-0472">Membrane</keyword>